<protein>
    <submittedName>
        <fullName evidence="1">Grpb/dephospho-CoA kinase</fullName>
    </submittedName>
</protein>
<dbReference type="Gene3D" id="3.30.460.10">
    <property type="entry name" value="Beta Polymerase, domain 2"/>
    <property type="match status" value="1"/>
</dbReference>
<dbReference type="OrthoDB" id="630895at2759"/>
<dbReference type="GO" id="GO:0016301">
    <property type="term" value="F:kinase activity"/>
    <property type="evidence" value="ECO:0007669"/>
    <property type="project" value="UniProtKB-KW"/>
</dbReference>
<dbReference type="Pfam" id="PF04229">
    <property type="entry name" value="GrpB"/>
    <property type="match status" value="1"/>
</dbReference>
<dbReference type="GeneID" id="33553977"/>
<keyword evidence="1" id="KW-0418">Kinase</keyword>
<dbReference type="AlphaFoldDB" id="A0A1Y1URV1"/>
<keyword evidence="1" id="KW-0808">Transferase</keyword>
<accession>A0A1Y1URV1</accession>
<proteinExistence type="predicted"/>
<evidence type="ECO:0000313" key="2">
    <source>
        <dbReference type="Proteomes" id="UP000193218"/>
    </source>
</evidence>
<organism evidence="1 2">
    <name type="scientific">Kockovaella imperatae</name>
    <dbReference type="NCBI Taxonomy" id="4999"/>
    <lineage>
        <taxon>Eukaryota</taxon>
        <taxon>Fungi</taxon>
        <taxon>Dikarya</taxon>
        <taxon>Basidiomycota</taxon>
        <taxon>Agaricomycotina</taxon>
        <taxon>Tremellomycetes</taxon>
        <taxon>Tremellales</taxon>
        <taxon>Cuniculitremaceae</taxon>
        <taxon>Kockovaella</taxon>
    </lineage>
</organism>
<dbReference type="InterPro" id="IPR043519">
    <property type="entry name" value="NT_sf"/>
</dbReference>
<dbReference type="PANTHER" id="PTHR34822">
    <property type="entry name" value="GRPB DOMAIN PROTEIN (AFU_ORTHOLOGUE AFUA_1G01530)"/>
    <property type="match status" value="1"/>
</dbReference>
<name>A0A1Y1URV1_9TREE</name>
<keyword evidence="2" id="KW-1185">Reference proteome</keyword>
<evidence type="ECO:0000313" key="1">
    <source>
        <dbReference type="EMBL" id="ORX40771.1"/>
    </source>
</evidence>
<dbReference type="EMBL" id="NBSH01000001">
    <property type="protein sequence ID" value="ORX40771.1"/>
    <property type="molecule type" value="Genomic_DNA"/>
</dbReference>
<gene>
    <name evidence="1" type="ORF">BD324DRAFT_20258</name>
</gene>
<dbReference type="InterPro" id="IPR007344">
    <property type="entry name" value="GrpB/CoaE"/>
</dbReference>
<sequence length="205" mass="24098">MSRIPSAELIKHYEYDPSTVERIAHRRIPMGEITISEYDPEWPARFEEHKTLIVNAVSDRIISIAHTGSTSIPGCPAKPIIDIDLVVKDIHDESSYIPQLEKAGYRFLLREPRWMEHRYLVHDVETMFPCQIHVFPDNVAEPERHRIFREWLKSHPEDLERYANVKRQSAEEANAHGEDQMGYNQRKEYIIREILDRAFKSLGHT</sequence>
<dbReference type="InParanoid" id="A0A1Y1URV1"/>
<dbReference type="Proteomes" id="UP000193218">
    <property type="component" value="Unassembled WGS sequence"/>
</dbReference>
<dbReference type="RefSeq" id="XP_021874450.1">
    <property type="nucleotide sequence ID" value="XM_022012169.1"/>
</dbReference>
<dbReference type="PANTHER" id="PTHR34822:SF1">
    <property type="entry name" value="GRPB FAMILY PROTEIN"/>
    <property type="match status" value="1"/>
</dbReference>
<reference evidence="1 2" key="1">
    <citation type="submission" date="2017-03" db="EMBL/GenBank/DDBJ databases">
        <title>Widespread Adenine N6-methylation of Active Genes in Fungi.</title>
        <authorList>
            <consortium name="DOE Joint Genome Institute"/>
            <person name="Mondo S.J."/>
            <person name="Dannebaum R.O."/>
            <person name="Kuo R.C."/>
            <person name="Louie K.B."/>
            <person name="Bewick A.J."/>
            <person name="Labutti K."/>
            <person name="Haridas S."/>
            <person name="Kuo A."/>
            <person name="Salamov A."/>
            <person name="Ahrendt S.R."/>
            <person name="Lau R."/>
            <person name="Bowen B.P."/>
            <person name="Lipzen A."/>
            <person name="Sullivan W."/>
            <person name="Andreopoulos W.B."/>
            <person name="Clum A."/>
            <person name="Lindquist E."/>
            <person name="Daum C."/>
            <person name="Northen T.R."/>
            <person name="Ramamoorthy G."/>
            <person name="Schmitz R.J."/>
            <person name="Gryganskyi A."/>
            <person name="Culley D."/>
            <person name="Magnuson J."/>
            <person name="James T.Y."/>
            <person name="O'Malley M.A."/>
            <person name="Stajich J.E."/>
            <person name="Spatafora J.W."/>
            <person name="Visel A."/>
            <person name="Grigoriev I.V."/>
        </authorList>
    </citation>
    <scope>NUCLEOTIDE SEQUENCE [LARGE SCALE GENOMIC DNA]</scope>
    <source>
        <strain evidence="1 2">NRRL Y-17943</strain>
    </source>
</reference>
<comment type="caution">
    <text evidence="1">The sequence shown here is derived from an EMBL/GenBank/DDBJ whole genome shotgun (WGS) entry which is preliminary data.</text>
</comment>
<dbReference type="SUPFAM" id="SSF81301">
    <property type="entry name" value="Nucleotidyltransferase"/>
    <property type="match status" value="1"/>
</dbReference>